<organism evidence="6 7">
    <name type="scientific">Exiguobacterium profundum</name>
    <dbReference type="NCBI Taxonomy" id="307643"/>
    <lineage>
        <taxon>Bacteria</taxon>
        <taxon>Bacillati</taxon>
        <taxon>Bacillota</taxon>
        <taxon>Bacilli</taxon>
        <taxon>Bacillales</taxon>
        <taxon>Bacillales Family XII. Incertae Sedis</taxon>
        <taxon>Exiguobacterium</taxon>
    </lineage>
</organism>
<dbReference type="EMBL" id="CP109617">
    <property type="protein sequence ID" value="WED56784.1"/>
    <property type="molecule type" value="Genomic_DNA"/>
</dbReference>
<keyword evidence="1" id="KW-0805">Transcription regulation</keyword>
<dbReference type="SUPFAM" id="SSF46689">
    <property type="entry name" value="Homeodomain-like"/>
    <property type="match status" value="1"/>
</dbReference>
<evidence type="ECO:0000256" key="1">
    <source>
        <dbReference type="ARBA" id="ARBA00023015"/>
    </source>
</evidence>
<feature type="domain" description="HTH tetR-type" evidence="5">
    <location>
        <begin position="11"/>
        <end position="71"/>
    </location>
</feature>
<evidence type="ECO:0000256" key="2">
    <source>
        <dbReference type="ARBA" id="ARBA00023125"/>
    </source>
</evidence>
<dbReference type="InterPro" id="IPR001647">
    <property type="entry name" value="HTH_TetR"/>
</dbReference>
<dbReference type="SUPFAM" id="SSF48498">
    <property type="entry name" value="Tetracyclin repressor-like, C-terminal domain"/>
    <property type="match status" value="1"/>
</dbReference>
<protein>
    <submittedName>
        <fullName evidence="6">TetR/AcrR family transcriptional regulator</fullName>
    </submittedName>
</protein>
<evidence type="ECO:0000259" key="5">
    <source>
        <dbReference type="PROSITE" id="PS50977"/>
    </source>
</evidence>
<sequence>MELSKRQQNKEERVQLIIQEAERLFIENGFEKVQMQDIADAAGIGVATLFRYFPKKDQLIVAAAVKNLQPTLERFEQFMHEEGNAYERLEAILNHFFEMQLERTNHARFREAFESYASLVASPLPGIETYIDVQRQIMQTLEPLIEDGKRDGSFRSDIDVKVTVVTIINTFGTFGNNIMLKSHISYLEDDIEPAVQLRALKEMFLASIRA</sequence>
<accession>A0ABY8B3R8</accession>
<reference evidence="6 7" key="1">
    <citation type="submission" date="2022-10" db="EMBL/GenBank/DDBJ databases">
        <title>Complete genome sequence of Exiguobacterium profundum TSS-3 isolated from an extremely saline-alkaline spring located in Ixtapa, Chiapas-Mexico.</title>
        <authorList>
            <person name="Rincon-Rosales R."/>
            <person name="Rogel M.A."/>
            <person name="Rincon-Molina C.I."/>
            <person name="Guerrero G."/>
            <person name="Manzano-Gomez L.A."/>
            <person name="Lopez-Lopez A."/>
            <person name="Rincon Molina F.A."/>
            <person name="Martinez-Romero E."/>
        </authorList>
    </citation>
    <scope>NUCLEOTIDE SEQUENCE [LARGE SCALE GENOMIC DNA]</scope>
    <source>
        <strain evidence="6 7">TSS-3</strain>
    </source>
</reference>
<evidence type="ECO:0000313" key="6">
    <source>
        <dbReference type="EMBL" id="WED56784.1"/>
    </source>
</evidence>
<dbReference type="PANTHER" id="PTHR30055">
    <property type="entry name" value="HTH-TYPE TRANSCRIPTIONAL REGULATOR RUTR"/>
    <property type="match status" value="1"/>
</dbReference>
<evidence type="ECO:0000313" key="7">
    <source>
        <dbReference type="Proteomes" id="UP001219957"/>
    </source>
</evidence>
<gene>
    <name evidence="6" type="ORF">OE059_14605</name>
</gene>
<dbReference type="InterPro" id="IPR050109">
    <property type="entry name" value="HTH-type_TetR-like_transc_reg"/>
</dbReference>
<dbReference type="PRINTS" id="PR00455">
    <property type="entry name" value="HTHTETR"/>
</dbReference>
<dbReference type="RefSeq" id="WP_275060636.1">
    <property type="nucleotide sequence ID" value="NZ_CP109617.1"/>
</dbReference>
<dbReference type="PROSITE" id="PS50977">
    <property type="entry name" value="HTH_TETR_2"/>
    <property type="match status" value="1"/>
</dbReference>
<dbReference type="Gene3D" id="1.10.357.10">
    <property type="entry name" value="Tetracycline Repressor, domain 2"/>
    <property type="match status" value="1"/>
</dbReference>
<feature type="DNA-binding region" description="H-T-H motif" evidence="4">
    <location>
        <begin position="34"/>
        <end position="53"/>
    </location>
</feature>
<name>A0ABY8B3R8_9BACL</name>
<dbReference type="InterPro" id="IPR009057">
    <property type="entry name" value="Homeodomain-like_sf"/>
</dbReference>
<dbReference type="Pfam" id="PF00440">
    <property type="entry name" value="TetR_N"/>
    <property type="match status" value="1"/>
</dbReference>
<evidence type="ECO:0000256" key="3">
    <source>
        <dbReference type="ARBA" id="ARBA00023163"/>
    </source>
</evidence>
<keyword evidence="3" id="KW-0804">Transcription</keyword>
<keyword evidence="2 4" id="KW-0238">DNA-binding</keyword>
<dbReference type="InterPro" id="IPR036271">
    <property type="entry name" value="Tet_transcr_reg_TetR-rel_C_sf"/>
</dbReference>
<proteinExistence type="predicted"/>
<evidence type="ECO:0000256" key="4">
    <source>
        <dbReference type="PROSITE-ProRule" id="PRU00335"/>
    </source>
</evidence>
<dbReference type="Gene3D" id="1.10.10.60">
    <property type="entry name" value="Homeodomain-like"/>
    <property type="match status" value="1"/>
</dbReference>
<keyword evidence="7" id="KW-1185">Reference proteome</keyword>
<dbReference type="Proteomes" id="UP001219957">
    <property type="component" value="Chromosome"/>
</dbReference>
<dbReference type="PANTHER" id="PTHR30055:SF234">
    <property type="entry name" value="HTH-TYPE TRANSCRIPTIONAL REGULATOR BETI"/>
    <property type="match status" value="1"/>
</dbReference>